<dbReference type="Pfam" id="PF14076">
    <property type="entry name" value="DUF4258"/>
    <property type="match status" value="1"/>
</dbReference>
<keyword evidence="2" id="KW-1185">Reference proteome</keyword>
<gene>
    <name evidence="1" type="ORF">CR164_11745</name>
</gene>
<evidence type="ECO:0008006" key="3">
    <source>
        <dbReference type="Google" id="ProtNLM"/>
    </source>
</evidence>
<evidence type="ECO:0000313" key="2">
    <source>
        <dbReference type="Proteomes" id="UP000246278"/>
    </source>
</evidence>
<evidence type="ECO:0000313" key="1">
    <source>
        <dbReference type="EMBL" id="PWW81205.1"/>
    </source>
</evidence>
<protein>
    <recommendedName>
        <fullName evidence="3">DUF4258 domain-containing protein</fullName>
    </recommendedName>
</protein>
<reference evidence="2" key="1">
    <citation type="submission" date="2017-10" db="EMBL/GenBank/DDBJ databases">
        <authorList>
            <person name="Gaisin V.A."/>
            <person name="Rysina M.S."/>
            <person name="Grouzdev D.S."/>
        </authorList>
    </citation>
    <scope>NUCLEOTIDE SEQUENCE [LARGE SCALE GENOMIC DNA]</scope>
    <source>
        <strain evidence="2">V1</strain>
    </source>
</reference>
<dbReference type="OrthoDB" id="598363at2"/>
<dbReference type="AlphaFoldDB" id="A0A317T3M2"/>
<organism evidence="1 2">
    <name type="scientific">Prosthecochloris marina</name>
    <dbReference type="NCBI Taxonomy" id="2017681"/>
    <lineage>
        <taxon>Bacteria</taxon>
        <taxon>Pseudomonadati</taxon>
        <taxon>Chlorobiota</taxon>
        <taxon>Chlorobiia</taxon>
        <taxon>Chlorobiales</taxon>
        <taxon>Chlorobiaceae</taxon>
        <taxon>Prosthecochloris</taxon>
    </lineage>
</organism>
<dbReference type="EMBL" id="PDNZ01000009">
    <property type="protein sequence ID" value="PWW81205.1"/>
    <property type="molecule type" value="Genomic_DNA"/>
</dbReference>
<sequence>MMLLARHCKEMLEQKDIQEALVFSAVVNPGRVEDHDDNTRHYLKKIDENNNKWLRIIVNVKEESNKCVTAFFDRRLRGKE</sequence>
<dbReference type="Proteomes" id="UP000246278">
    <property type="component" value="Unassembled WGS sequence"/>
</dbReference>
<accession>A0A317T3M2</accession>
<proteinExistence type="predicted"/>
<dbReference type="InterPro" id="IPR025354">
    <property type="entry name" value="DUF4258"/>
</dbReference>
<name>A0A317T3M2_9CHLB</name>
<comment type="caution">
    <text evidence="1">The sequence shown here is derived from an EMBL/GenBank/DDBJ whole genome shotgun (WGS) entry which is preliminary data.</text>
</comment>